<dbReference type="PANTHER" id="PTHR12585:SF69">
    <property type="entry name" value="FI11703P"/>
    <property type="match status" value="1"/>
</dbReference>
<gene>
    <name evidence="7" type="ORF">GMOD_00007013</name>
</gene>
<feature type="domain" description="Rad21/Rec8-like protein C-terminal eukaryotic" evidence="5">
    <location>
        <begin position="604"/>
        <end position="631"/>
    </location>
</feature>
<dbReference type="FunFam" id="1.10.10.580:FF:000004">
    <property type="entry name" value="Double-strand-break repair protein rad21"/>
    <property type="match status" value="1"/>
</dbReference>
<accession>A0A3M7MBY7</accession>
<evidence type="ECO:0000256" key="2">
    <source>
        <dbReference type="ARBA" id="ARBA00009870"/>
    </source>
</evidence>
<evidence type="ECO:0000313" key="7">
    <source>
        <dbReference type="EMBL" id="RMZ72025.1"/>
    </source>
</evidence>
<comment type="subcellular location">
    <subcellularLocation>
        <location evidence="1">Nucleus</location>
    </subcellularLocation>
</comment>
<dbReference type="GO" id="GO:0030892">
    <property type="term" value="C:mitotic cohesin complex"/>
    <property type="evidence" value="ECO:0007669"/>
    <property type="project" value="TreeGrafter"/>
</dbReference>
<evidence type="ECO:0000259" key="5">
    <source>
        <dbReference type="Pfam" id="PF04824"/>
    </source>
</evidence>
<feature type="region of interest" description="Disordered" evidence="4">
    <location>
        <begin position="457"/>
        <end position="517"/>
    </location>
</feature>
<feature type="domain" description="Rad21/Rec8-like protein N-terminal" evidence="6">
    <location>
        <begin position="56"/>
        <end position="156"/>
    </location>
</feature>
<feature type="region of interest" description="Disordered" evidence="4">
    <location>
        <begin position="312"/>
        <end position="343"/>
    </location>
</feature>
<dbReference type="GO" id="GO:0005634">
    <property type="term" value="C:nucleus"/>
    <property type="evidence" value="ECO:0007669"/>
    <property type="project" value="UniProtKB-SubCell"/>
</dbReference>
<dbReference type="InterPro" id="IPR006909">
    <property type="entry name" value="Rad21/Rec8_C_eu"/>
</dbReference>
<evidence type="ECO:0000256" key="1">
    <source>
        <dbReference type="ARBA" id="ARBA00004123"/>
    </source>
</evidence>
<feature type="region of interest" description="Disordered" evidence="4">
    <location>
        <begin position="655"/>
        <end position="692"/>
    </location>
</feature>
<dbReference type="InterPro" id="IPR039781">
    <property type="entry name" value="Rad21/Rec8-like"/>
</dbReference>
<protein>
    <submittedName>
        <fullName evidence="7">Double-strand-break repair rad21</fullName>
    </submittedName>
</protein>
<reference evidence="7 8" key="1">
    <citation type="journal article" date="2014" name="PLoS ONE">
        <title>De novo Genome Assembly of the Fungal Plant Pathogen Pyrenophora semeniperda.</title>
        <authorList>
            <person name="Soliai M.M."/>
            <person name="Meyer S.E."/>
            <person name="Udall J.A."/>
            <person name="Elzinga D.E."/>
            <person name="Hermansen R.A."/>
            <person name="Bodily P.M."/>
            <person name="Hart A.A."/>
            <person name="Coleman C.E."/>
        </authorList>
    </citation>
    <scope>NUCLEOTIDE SEQUENCE [LARGE SCALE GENOMIC DNA]</scope>
    <source>
        <strain evidence="7 8">CCB06</strain>
        <tissue evidence="7">Mycelium</tissue>
    </source>
</reference>
<name>A0A3M7MBY7_9PLEO</name>
<dbReference type="InterPro" id="IPR023093">
    <property type="entry name" value="ScpA-like_C"/>
</dbReference>
<dbReference type="Pfam" id="PF04824">
    <property type="entry name" value="Rad21_Rec8"/>
    <property type="match status" value="1"/>
</dbReference>
<keyword evidence="8" id="KW-1185">Reference proteome</keyword>
<feature type="compositionally biased region" description="Polar residues" evidence="4">
    <location>
        <begin position="661"/>
        <end position="671"/>
    </location>
</feature>
<dbReference type="GO" id="GO:0003682">
    <property type="term" value="F:chromatin binding"/>
    <property type="evidence" value="ECO:0007669"/>
    <property type="project" value="TreeGrafter"/>
</dbReference>
<dbReference type="Pfam" id="PF04825">
    <property type="entry name" value="Rad21_Rec8_N"/>
    <property type="match status" value="1"/>
</dbReference>
<proteinExistence type="inferred from homology"/>
<dbReference type="GO" id="GO:0007064">
    <property type="term" value="P:mitotic sister chromatid cohesion"/>
    <property type="evidence" value="ECO:0007669"/>
    <property type="project" value="TreeGrafter"/>
</dbReference>
<dbReference type="PANTHER" id="PTHR12585">
    <property type="entry name" value="SCC1 / RAD21 FAMILY MEMBER"/>
    <property type="match status" value="1"/>
</dbReference>
<dbReference type="AlphaFoldDB" id="A0A3M7MBY7"/>
<dbReference type="SUPFAM" id="SSF46785">
    <property type="entry name" value="Winged helix' DNA-binding domain"/>
    <property type="match status" value="1"/>
</dbReference>
<evidence type="ECO:0000256" key="4">
    <source>
        <dbReference type="SAM" id="MobiDB-lite"/>
    </source>
</evidence>
<dbReference type="InterPro" id="IPR006910">
    <property type="entry name" value="Rad21_Rec8_N"/>
</dbReference>
<organism evidence="7 8">
    <name type="scientific">Pyrenophora seminiperda CCB06</name>
    <dbReference type="NCBI Taxonomy" id="1302712"/>
    <lineage>
        <taxon>Eukaryota</taxon>
        <taxon>Fungi</taxon>
        <taxon>Dikarya</taxon>
        <taxon>Ascomycota</taxon>
        <taxon>Pezizomycotina</taxon>
        <taxon>Dothideomycetes</taxon>
        <taxon>Pleosporomycetidae</taxon>
        <taxon>Pleosporales</taxon>
        <taxon>Pleosporineae</taxon>
        <taxon>Pleosporaceae</taxon>
        <taxon>Pyrenophora</taxon>
    </lineage>
</organism>
<dbReference type="Proteomes" id="UP000265663">
    <property type="component" value="Unassembled WGS sequence"/>
</dbReference>
<comment type="similarity">
    <text evidence="2">Belongs to the rad21 family.</text>
</comment>
<evidence type="ECO:0000259" key="6">
    <source>
        <dbReference type="Pfam" id="PF04825"/>
    </source>
</evidence>
<sequence length="692" mass="75659">MAPSLPITERIRNLISLDPFGHSLPLPRSCAPAAPIFEVVGAPPPSAHSTHPTRRQDLLFKQGALAHVWLASNQQKKLTKAQVLQHKIPESCEVIIRPEVAAGGPLALRLNAQLLLGEVRIYHKKAHYLQDDCNEALWKIKMAFRPGNIDLPAQTHVANPTNLILPDQITDLDLLAPMPDPSFLFSQPIGGSLDLANTTVPDWDNSQFLSGSIEQGRGEPMELPEDDLNLDIGEYDDFDRPAAYDEGTSIEVGRNAPLERHQSEDFTALDKNLDDDLGLDLGEDQPTELAHAADVELNLGLDDEDITMGGMTETGLPPSSIAGDLPTRQREESPLSELGEEEATRLEQEVAEQNVTIFEPEHEEEDEESIHQARAKRRRVIGADAETMISSHQLREQQNNRDKILKPASFLPRDPLLMALLNMQKSGGFVSSILGDGRSQGWAPELRGILSLEVVSRPAQKRKRDNAAAEPSTSEDDAAAEGEKTPQLQLEFDQDEPTLGAGDMGLGDNNTTIAGSDDIIQLPDEPQQQGIDVEGEEEDVFSPVPDNFDDTTVPLVHPSEAGPISLGTKHAVHFLREKFGPEAEESEAERQKNSIVFQEIFPESRTSRNDATKMFFEMLVLATKDAIKVEQPVNNLGGPLRIRAKRGLWGQWAETGASGELPSQTQTSPTTGDGDAPAEAMFQGPPEVSVSA</sequence>
<keyword evidence="3" id="KW-0539">Nucleus</keyword>
<dbReference type="OrthoDB" id="10071381at2759"/>
<dbReference type="InterPro" id="IPR036390">
    <property type="entry name" value="WH_DNA-bd_sf"/>
</dbReference>
<dbReference type="GO" id="GO:1990414">
    <property type="term" value="P:replication-born double-strand break repair via sister chromatid exchange"/>
    <property type="evidence" value="ECO:0007669"/>
    <property type="project" value="TreeGrafter"/>
</dbReference>
<dbReference type="Gene3D" id="1.10.10.580">
    <property type="entry name" value="Structural maintenance of chromosome 1. Chain E"/>
    <property type="match status" value="1"/>
</dbReference>
<evidence type="ECO:0000313" key="8">
    <source>
        <dbReference type="Proteomes" id="UP000265663"/>
    </source>
</evidence>
<dbReference type="EMBL" id="KE747829">
    <property type="protein sequence ID" value="RMZ72025.1"/>
    <property type="molecule type" value="Genomic_DNA"/>
</dbReference>
<evidence type="ECO:0000256" key="3">
    <source>
        <dbReference type="ARBA" id="ARBA00023242"/>
    </source>
</evidence>
<dbReference type="CDD" id="cd21788">
    <property type="entry name" value="Rad21_Rec8_M_SpRad21p-like"/>
    <property type="match status" value="1"/>
</dbReference>